<accession>A0A2V5I799</accession>
<dbReference type="Proteomes" id="UP000248817">
    <property type="component" value="Unassembled WGS sequence"/>
</dbReference>
<keyword evidence="2" id="KW-1185">Reference proteome</keyword>
<protein>
    <submittedName>
        <fullName evidence="1">Uncharacterized protein</fullName>
    </submittedName>
</protein>
<gene>
    <name evidence="1" type="ORF">BP00DRAFT_425950</name>
</gene>
<sequence>MWKVIPAVTKPLTGPSVLVASVVYISSTIMGMRESCQISQVDTSWSTPQVLIASIDSQSGPWCTPRQCSRAACRCSVEMG</sequence>
<dbReference type="AlphaFoldDB" id="A0A2V5I799"/>
<name>A0A2V5I799_9EURO</name>
<dbReference type="EMBL" id="KZ825508">
    <property type="protein sequence ID" value="PYI30982.1"/>
    <property type="molecule type" value="Genomic_DNA"/>
</dbReference>
<proteinExistence type="predicted"/>
<organism evidence="1 2">
    <name type="scientific">Aspergillus indologenus CBS 114.80</name>
    <dbReference type="NCBI Taxonomy" id="1450541"/>
    <lineage>
        <taxon>Eukaryota</taxon>
        <taxon>Fungi</taxon>
        <taxon>Dikarya</taxon>
        <taxon>Ascomycota</taxon>
        <taxon>Pezizomycotina</taxon>
        <taxon>Eurotiomycetes</taxon>
        <taxon>Eurotiomycetidae</taxon>
        <taxon>Eurotiales</taxon>
        <taxon>Aspergillaceae</taxon>
        <taxon>Aspergillus</taxon>
        <taxon>Aspergillus subgen. Circumdati</taxon>
    </lineage>
</organism>
<evidence type="ECO:0000313" key="1">
    <source>
        <dbReference type="EMBL" id="PYI30982.1"/>
    </source>
</evidence>
<reference evidence="1 2" key="1">
    <citation type="submission" date="2018-02" db="EMBL/GenBank/DDBJ databases">
        <title>The genomes of Aspergillus section Nigri reveals drivers in fungal speciation.</title>
        <authorList>
            <consortium name="DOE Joint Genome Institute"/>
            <person name="Vesth T.C."/>
            <person name="Nybo J."/>
            <person name="Theobald S."/>
            <person name="Brandl J."/>
            <person name="Frisvad J.C."/>
            <person name="Nielsen K.F."/>
            <person name="Lyhne E.K."/>
            <person name="Kogle M.E."/>
            <person name="Kuo A."/>
            <person name="Riley R."/>
            <person name="Clum A."/>
            <person name="Nolan M."/>
            <person name="Lipzen A."/>
            <person name="Salamov A."/>
            <person name="Henrissat B."/>
            <person name="Wiebenga A."/>
            <person name="De vries R.P."/>
            <person name="Grigoriev I.V."/>
            <person name="Mortensen U.H."/>
            <person name="Andersen M.R."/>
            <person name="Baker S.E."/>
        </authorList>
    </citation>
    <scope>NUCLEOTIDE SEQUENCE [LARGE SCALE GENOMIC DNA]</scope>
    <source>
        <strain evidence="1 2">CBS 114.80</strain>
    </source>
</reference>
<evidence type="ECO:0000313" key="2">
    <source>
        <dbReference type="Proteomes" id="UP000248817"/>
    </source>
</evidence>